<dbReference type="EMBL" id="FOLM01000001">
    <property type="protein sequence ID" value="SFB84111.1"/>
    <property type="molecule type" value="Genomic_DNA"/>
</dbReference>
<dbReference type="PROSITE" id="PS00108">
    <property type="entry name" value="PROTEIN_KINASE_ST"/>
    <property type="match status" value="1"/>
</dbReference>
<evidence type="ECO:0000256" key="7">
    <source>
        <dbReference type="PROSITE-ProRule" id="PRU10141"/>
    </source>
</evidence>
<dbReference type="Gene3D" id="3.30.200.20">
    <property type="entry name" value="Phosphorylase Kinase, domain 1"/>
    <property type="match status" value="1"/>
</dbReference>
<feature type="region of interest" description="Disordered" evidence="8">
    <location>
        <begin position="1"/>
        <end position="33"/>
    </location>
</feature>
<evidence type="ECO:0000313" key="11">
    <source>
        <dbReference type="Proteomes" id="UP000199207"/>
    </source>
</evidence>
<evidence type="ECO:0000256" key="1">
    <source>
        <dbReference type="ARBA" id="ARBA00012513"/>
    </source>
</evidence>
<evidence type="ECO:0000256" key="8">
    <source>
        <dbReference type="SAM" id="MobiDB-lite"/>
    </source>
</evidence>
<dbReference type="InterPro" id="IPR008271">
    <property type="entry name" value="Ser/Thr_kinase_AS"/>
</dbReference>
<dbReference type="GO" id="GO:0004674">
    <property type="term" value="F:protein serine/threonine kinase activity"/>
    <property type="evidence" value="ECO:0007669"/>
    <property type="project" value="UniProtKB-KW"/>
</dbReference>
<evidence type="ECO:0000256" key="3">
    <source>
        <dbReference type="ARBA" id="ARBA00022679"/>
    </source>
</evidence>
<dbReference type="GO" id="GO:0005524">
    <property type="term" value="F:ATP binding"/>
    <property type="evidence" value="ECO:0007669"/>
    <property type="project" value="UniProtKB-UniRule"/>
</dbReference>
<dbReference type="SMART" id="SM00220">
    <property type="entry name" value="S_TKc"/>
    <property type="match status" value="1"/>
</dbReference>
<sequence>MADEGEPVDETTSYGLRPPAAAPPGGVPTQRDEQLPVRLLGGRYRLIARLGHGGMGTVWRAYDEVVEREVAVKEPRLPEQVAERERENLTQRMRRKARAAARIDHPSVVTVHDVVLEQGRPWLVMELVRGESLAEVLDSGTLEGREAARIGLAVLDALAAAHEAGVLHRDVKPANVLLGRNDRVVLTDFGIARVEGEQGLTETGSFVGSPEYIAPERVLGRRPGPESDLWSLGVLLYCAVEGVSPFRRNTTPATLQAVLSADPPVPARGKGPLATLIMQLLRKEPSARPDAGEARQVLRGIVSPPQPHPGSAPTRAFAGYGGNGHGGAGDRSGLPGRLLPAGRRARAGLGGGLAAVVVLAVLAVLLNPFGGDGGLPAHWEVRDENSVVALSIGMPQGYDRTVPEVDETVENPVRIIDYDSPDRLYRITVWHWAGEERDPLVAAGDQFVSDRGNSDYGENDGGYSAREFRGHPAAEMEFLFVWRGAEEGTPRTLRRSLFVGNKDTGEMWRMQVRMPGEPGAARDLGEELFDEVVEHLRIPGLDRSGDPPGEE</sequence>
<dbReference type="AlphaFoldDB" id="A0A1I1EAJ0"/>
<feature type="domain" description="Protein kinase" evidence="9">
    <location>
        <begin position="44"/>
        <end position="311"/>
    </location>
</feature>
<proteinExistence type="predicted"/>
<keyword evidence="2 10" id="KW-0723">Serine/threonine-protein kinase</keyword>
<name>A0A1I1EAJ0_9ACTN</name>
<reference evidence="10 11" key="1">
    <citation type="submission" date="2016-10" db="EMBL/GenBank/DDBJ databases">
        <authorList>
            <person name="de Groot N.N."/>
        </authorList>
    </citation>
    <scope>NUCLEOTIDE SEQUENCE [LARGE SCALE GENOMIC DNA]</scope>
    <source>
        <strain evidence="10 11">CGMCC 4.5739</strain>
    </source>
</reference>
<keyword evidence="4 7" id="KW-0547">Nucleotide-binding</keyword>
<dbReference type="SUPFAM" id="SSF56112">
    <property type="entry name" value="Protein kinase-like (PK-like)"/>
    <property type="match status" value="1"/>
</dbReference>
<dbReference type="Gene3D" id="1.10.510.10">
    <property type="entry name" value="Transferase(Phosphotransferase) domain 1"/>
    <property type="match status" value="1"/>
</dbReference>
<keyword evidence="5 10" id="KW-0418">Kinase</keyword>
<keyword evidence="11" id="KW-1185">Reference proteome</keyword>
<dbReference type="Pfam" id="PF00069">
    <property type="entry name" value="Pkinase"/>
    <property type="match status" value="1"/>
</dbReference>
<dbReference type="PANTHER" id="PTHR43289">
    <property type="entry name" value="MITOGEN-ACTIVATED PROTEIN KINASE KINASE KINASE 20-RELATED"/>
    <property type="match status" value="1"/>
</dbReference>
<dbReference type="InterPro" id="IPR017441">
    <property type="entry name" value="Protein_kinase_ATP_BS"/>
</dbReference>
<organism evidence="10 11">
    <name type="scientific">Streptomyces aidingensis</name>
    <dbReference type="NCBI Taxonomy" id="910347"/>
    <lineage>
        <taxon>Bacteria</taxon>
        <taxon>Bacillati</taxon>
        <taxon>Actinomycetota</taxon>
        <taxon>Actinomycetes</taxon>
        <taxon>Kitasatosporales</taxon>
        <taxon>Streptomycetaceae</taxon>
        <taxon>Streptomyces</taxon>
    </lineage>
</organism>
<dbReference type="STRING" id="910347.SAMN05421773_101218"/>
<dbReference type="OrthoDB" id="9762169at2"/>
<dbReference type="PROSITE" id="PS00107">
    <property type="entry name" value="PROTEIN_KINASE_ATP"/>
    <property type="match status" value="1"/>
</dbReference>
<dbReference type="CDD" id="cd14014">
    <property type="entry name" value="STKc_PknB_like"/>
    <property type="match status" value="1"/>
</dbReference>
<dbReference type="EC" id="2.7.11.1" evidence="1"/>
<evidence type="ECO:0000256" key="4">
    <source>
        <dbReference type="ARBA" id="ARBA00022741"/>
    </source>
</evidence>
<dbReference type="PANTHER" id="PTHR43289:SF6">
    <property type="entry name" value="SERINE_THREONINE-PROTEIN KINASE NEKL-3"/>
    <property type="match status" value="1"/>
</dbReference>
<dbReference type="PROSITE" id="PS50011">
    <property type="entry name" value="PROTEIN_KINASE_DOM"/>
    <property type="match status" value="1"/>
</dbReference>
<evidence type="ECO:0000256" key="6">
    <source>
        <dbReference type="ARBA" id="ARBA00022840"/>
    </source>
</evidence>
<accession>A0A1I1EAJ0</accession>
<evidence type="ECO:0000259" key="9">
    <source>
        <dbReference type="PROSITE" id="PS50011"/>
    </source>
</evidence>
<evidence type="ECO:0000256" key="5">
    <source>
        <dbReference type="ARBA" id="ARBA00022777"/>
    </source>
</evidence>
<gene>
    <name evidence="10" type="ORF">SAMN05421773_101218</name>
</gene>
<dbReference type="Proteomes" id="UP000199207">
    <property type="component" value="Unassembled WGS sequence"/>
</dbReference>
<dbReference type="InterPro" id="IPR011009">
    <property type="entry name" value="Kinase-like_dom_sf"/>
</dbReference>
<dbReference type="InterPro" id="IPR000719">
    <property type="entry name" value="Prot_kinase_dom"/>
</dbReference>
<feature type="binding site" evidence="7">
    <location>
        <position position="73"/>
    </location>
    <ligand>
        <name>ATP</name>
        <dbReference type="ChEBI" id="CHEBI:30616"/>
    </ligand>
</feature>
<keyword evidence="6 7" id="KW-0067">ATP-binding</keyword>
<dbReference type="RefSeq" id="WP_093836675.1">
    <property type="nucleotide sequence ID" value="NZ_FOLM01000001.1"/>
</dbReference>
<evidence type="ECO:0000256" key="2">
    <source>
        <dbReference type="ARBA" id="ARBA00022527"/>
    </source>
</evidence>
<protein>
    <recommendedName>
        <fullName evidence="1">non-specific serine/threonine protein kinase</fullName>
        <ecNumber evidence="1">2.7.11.1</ecNumber>
    </recommendedName>
</protein>
<keyword evidence="3" id="KW-0808">Transferase</keyword>
<evidence type="ECO:0000313" key="10">
    <source>
        <dbReference type="EMBL" id="SFB84111.1"/>
    </source>
</evidence>